<dbReference type="NCBIfam" id="TIGR04057">
    <property type="entry name" value="SusC_RagA_signa"/>
    <property type="match status" value="1"/>
</dbReference>
<evidence type="ECO:0000256" key="7">
    <source>
        <dbReference type="ARBA" id="ARBA00023237"/>
    </source>
</evidence>
<dbReference type="SUPFAM" id="SSF56935">
    <property type="entry name" value="Porins"/>
    <property type="match status" value="1"/>
</dbReference>
<protein>
    <submittedName>
        <fullName evidence="12">SusC/RagA family TonB-linked outer membrane protein</fullName>
    </submittedName>
</protein>
<dbReference type="InterPro" id="IPR012910">
    <property type="entry name" value="Plug_dom"/>
</dbReference>
<evidence type="ECO:0000256" key="9">
    <source>
        <dbReference type="RuleBase" id="RU003357"/>
    </source>
</evidence>
<dbReference type="Pfam" id="PF00593">
    <property type="entry name" value="TonB_dep_Rec_b-barrel"/>
    <property type="match status" value="1"/>
</dbReference>
<evidence type="ECO:0000259" key="11">
    <source>
        <dbReference type="Pfam" id="PF07715"/>
    </source>
</evidence>
<dbReference type="AlphaFoldDB" id="A0A4S8HFX4"/>
<feature type="domain" description="TonB-dependent receptor-like beta-barrel" evidence="10">
    <location>
        <begin position="469"/>
        <end position="837"/>
    </location>
</feature>
<dbReference type="InterPro" id="IPR023996">
    <property type="entry name" value="TonB-dep_OMP_SusC/RagA"/>
</dbReference>
<dbReference type="Gene3D" id="2.170.130.10">
    <property type="entry name" value="TonB-dependent receptor, plug domain"/>
    <property type="match status" value="1"/>
</dbReference>
<evidence type="ECO:0000313" key="13">
    <source>
        <dbReference type="Proteomes" id="UP000306918"/>
    </source>
</evidence>
<dbReference type="SUPFAM" id="SSF49464">
    <property type="entry name" value="Carboxypeptidase regulatory domain-like"/>
    <property type="match status" value="1"/>
</dbReference>
<keyword evidence="13" id="KW-1185">Reference proteome</keyword>
<dbReference type="PROSITE" id="PS52016">
    <property type="entry name" value="TONB_DEPENDENT_REC_3"/>
    <property type="match status" value="1"/>
</dbReference>
<evidence type="ECO:0000256" key="8">
    <source>
        <dbReference type="PROSITE-ProRule" id="PRU01360"/>
    </source>
</evidence>
<organism evidence="12 13">
    <name type="scientific">Niastella caeni</name>
    <dbReference type="NCBI Taxonomy" id="2569763"/>
    <lineage>
        <taxon>Bacteria</taxon>
        <taxon>Pseudomonadati</taxon>
        <taxon>Bacteroidota</taxon>
        <taxon>Chitinophagia</taxon>
        <taxon>Chitinophagales</taxon>
        <taxon>Chitinophagaceae</taxon>
        <taxon>Niastella</taxon>
    </lineage>
</organism>
<dbReference type="Pfam" id="PF07715">
    <property type="entry name" value="Plug"/>
    <property type="match status" value="1"/>
</dbReference>
<dbReference type="InterPro" id="IPR039426">
    <property type="entry name" value="TonB-dep_rcpt-like"/>
</dbReference>
<gene>
    <name evidence="12" type="ORF">FAM09_28470</name>
</gene>
<evidence type="ECO:0000259" key="10">
    <source>
        <dbReference type="Pfam" id="PF00593"/>
    </source>
</evidence>
<evidence type="ECO:0000256" key="6">
    <source>
        <dbReference type="ARBA" id="ARBA00023136"/>
    </source>
</evidence>
<dbReference type="InterPro" id="IPR036942">
    <property type="entry name" value="Beta-barrel_TonB_sf"/>
</dbReference>
<dbReference type="NCBIfam" id="TIGR04056">
    <property type="entry name" value="OMP_RagA_SusC"/>
    <property type="match status" value="1"/>
</dbReference>
<dbReference type="Proteomes" id="UP000306918">
    <property type="component" value="Unassembled WGS sequence"/>
</dbReference>
<keyword evidence="3 8" id="KW-1134">Transmembrane beta strand</keyword>
<proteinExistence type="inferred from homology"/>
<reference evidence="12 13" key="1">
    <citation type="submission" date="2019-04" db="EMBL/GenBank/DDBJ databases">
        <title>Niastella caeni sp. nov., isolated from activated sludge.</title>
        <authorList>
            <person name="Sheng M."/>
        </authorList>
    </citation>
    <scope>NUCLEOTIDE SEQUENCE [LARGE SCALE GENOMIC DNA]</scope>
    <source>
        <strain evidence="12 13">HX-2-15</strain>
    </source>
</reference>
<comment type="subcellular location">
    <subcellularLocation>
        <location evidence="1 8">Cell outer membrane</location>
        <topology evidence="1 8">Multi-pass membrane protein</topology>
    </subcellularLocation>
</comment>
<accession>A0A4S8HFX4</accession>
<evidence type="ECO:0000256" key="3">
    <source>
        <dbReference type="ARBA" id="ARBA00022452"/>
    </source>
</evidence>
<comment type="caution">
    <text evidence="12">The sequence shown here is derived from an EMBL/GenBank/DDBJ whole genome shotgun (WGS) entry which is preliminary data.</text>
</comment>
<evidence type="ECO:0000256" key="2">
    <source>
        <dbReference type="ARBA" id="ARBA00022448"/>
    </source>
</evidence>
<dbReference type="InterPro" id="IPR023997">
    <property type="entry name" value="TonB-dep_OMP_SusC/RagA_CS"/>
</dbReference>
<dbReference type="Pfam" id="PF13715">
    <property type="entry name" value="CarbopepD_reg_2"/>
    <property type="match status" value="1"/>
</dbReference>
<name>A0A4S8HFX4_9BACT</name>
<evidence type="ECO:0000256" key="1">
    <source>
        <dbReference type="ARBA" id="ARBA00004571"/>
    </source>
</evidence>
<dbReference type="GO" id="GO:0009279">
    <property type="term" value="C:cell outer membrane"/>
    <property type="evidence" value="ECO:0007669"/>
    <property type="project" value="UniProtKB-SubCell"/>
</dbReference>
<dbReference type="Gene3D" id="2.60.40.1120">
    <property type="entry name" value="Carboxypeptidase-like, regulatory domain"/>
    <property type="match status" value="1"/>
</dbReference>
<dbReference type="OrthoDB" id="9768177at2"/>
<feature type="domain" description="TonB-dependent receptor plug" evidence="11">
    <location>
        <begin position="119"/>
        <end position="241"/>
    </location>
</feature>
<sequence>MKKIFTWLLIGCWLQISTDSYGQTNSTVSGTVTTTSTAEKLSNVTVTVKGTNRSAITNNNGQFQIRVNSLNDTLVFSYIGTQPKEVAINGQNVINLKLDVEATSLTDVVVVGYMTQTRNKTAAAVSKLAAEEMVNTTNPNPVQAIQGKLAGVSVPIVNGQPGSGANNILIRGGTKLNTYGTGLGTSGGRANSNVDVSNPLVVIDGVFRSINDINPDDIESFQVMKDAASTAVYGARGANGVIVIKTRSGKFGSKPVITFNYRRNWETQMRDYDYLSARDYLTLARTTVQNTADALNKDNLLNKGGFSAGTTTFTAKGQYSNSINLTALYDNLVAVEGQEYVDNLLAKGWQVMDDPINPGTKLLYADNRYQDMLWNTGISNNYNASVTGGGESASYNVSLGYVNQEGIFVGTDYKRYNVLGNFGFKVTSNFKLDAMVNYQNVIPSYVESYTNDLVRATRITPLIRIFRDDGTPTFGEVTSTRNRFHTLKYDDMRVNTERIISRLGGDVTILKGLHFRPAVSYVMDDYRNMLFRKAYPGSVQLSTTRQKYENTNNLRQLMVDQILQYDHSFNNLHNISVLAGFNYTRESRSEITIGSQRATNDYVYTIEEPTTAIVNGQTVTNVTDLGTNLTEKKSASYFAQFSYDYDNKYLLSGSLRHDGFSYFAPGNKYATFPSLSVGWNLHNESFWNSKHINALKLRASWGATGLNDLDLGDTYGNYAGTTYGQTSGIVRGNLANPNLKWESTETMDLAFDAAFFRNRITLTVDYYNKLTKNRLASKPLPLEGPFASITYNNGTLRNRGVEVELSATVLKYREFTWKANFSFALNRTVVVDLPDNGRDKNRQNGGTVYDPASKSEIEVGGIAEGERPYSLYAFKVDGIFSTDAEAAAWGKKDLMASPSGQTVGKHAGDYIWADLNGDNVIDSRDMVFMGYRAPDKIGGMQNTFSYKNLTLRFAVDYALGHVISNGALARSLGQGRAFNEGAPAEALGNDIWKQPGDVGKKYARFSFADFDFGQRNYIRQVTSVGTNSSYGVDVSTMFEKGDFLAFREIYLGYELPRELVKKAHIGGLNVFGSIYNIGYLTKYKGVNPETYSGFDAIGYPRPRQFSLGATVRFK</sequence>
<evidence type="ECO:0000256" key="4">
    <source>
        <dbReference type="ARBA" id="ARBA00022692"/>
    </source>
</evidence>
<keyword evidence="7 8" id="KW-0998">Cell outer membrane</keyword>
<dbReference type="Gene3D" id="2.40.170.20">
    <property type="entry name" value="TonB-dependent receptor, beta-barrel domain"/>
    <property type="match status" value="1"/>
</dbReference>
<evidence type="ECO:0000313" key="12">
    <source>
        <dbReference type="EMBL" id="THU31562.1"/>
    </source>
</evidence>
<keyword evidence="6 8" id="KW-0472">Membrane</keyword>
<dbReference type="InterPro" id="IPR000531">
    <property type="entry name" value="Beta-barrel_TonB"/>
</dbReference>
<dbReference type="RefSeq" id="WP_136580568.1">
    <property type="nucleotide sequence ID" value="NZ_STFF01000013.1"/>
</dbReference>
<dbReference type="EMBL" id="STFF01000013">
    <property type="protein sequence ID" value="THU31562.1"/>
    <property type="molecule type" value="Genomic_DNA"/>
</dbReference>
<keyword evidence="5 9" id="KW-0798">TonB box</keyword>
<evidence type="ECO:0000256" key="5">
    <source>
        <dbReference type="ARBA" id="ARBA00023077"/>
    </source>
</evidence>
<dbReference type="InterPro" id="IPR008969">
    <property type="entry name" value="CarboxyPept-like_regulatory"/>
</dbReference>
<dbReference type="InterPro" id="IPR037066">
    <property type="entry name" value="Plug_dom_sf"/>
</dbReference>
<keyword evidence="4 8" id="KW-0812">Transmembrane</keyword>
<comment type="similarity">
    <text evidence="8 9">Belongs to the TonB-dependent receptor family.</text>
</comment>
<keyword evidence="2 8" id="KW-0813">Transport</keyword>